<dbReference type="PIRSF" id="PIRSF018266">
    <property type="entry name" value="FecR"/>
    <property type="match status" value="1"/>
</dbReference>
<reference evidence="4 5" key="1">
    <citation type="submission" date="2014-04" db="EMBL/GenBank/DDBJ databases">
        <title>Whole genome of Muricauda olearia.</title>
        <authorList>
            <person name="Zhang X.-H."/>
            <person name="Tang K."/>
        </authorList>
    </citation>
    <scope>NUCLEOTIDE SEQUENCE [LARGE SCALE GENOMIC DNA]</scope>
    <source>
        <strain evidence="4 5">Th120</strain>
    </source>
</reference>
<accession>A0A444VI33</accession>
<dbReference type="InterPro" id="IPR032508">
    <property type="entry name" value="FecR_C"/>
</dbReference>
<dbReference type="Gene3D" id="3.55.50.30">
    <property type="match status" value="1"/>
</dbReference>
<dbReference type="Gene3D" id="2.60.120.1440">
    <property type="match status" value="1"/>
</dbReference>
<comment type="caution">
    <text evidence="4">The sequence shown here is derived from an EMBL/GenBank/DDBJ whole genome shotgun (WGS) entry which is preliminary data.</text>
</comment>
<feature type="domain" description="Protein FecR C-terminal" evidence="3">
    <location>
        <begin position="316"/>
        <end position="385"/>
    </location>
</feature>
<proteinExistence type="predicted"/>
<dbReference type="GO" id="GO:0016989">
    <property type="term" value="F:sigma factor antagonist activity"/>
    <property type="evidence" value="ECO:0007669"/>
    <property type="project" value="TreeGrafter"/>
</dbReference>
<evidence type="ECO:0000313" key="5">
    <source>
        <dbReference type="Proteomes" id="UP000290261"/>
    </source>
</evidence>
<evidence type="ECO:0000313" key="4">
    <source>
        <dbReference type="EMBL" id="RYC50427.1"/>
    </source>
</evidence>
<feature type="domain" description="FecR protein" evidence="2">
    <location>
        <begin position="173"/>
        <end position="273"/>
    </location>
</feature>
<protein>
    <recommendedName>
        <fullName evidence="6">DUF4974 domain-containing protein</fullName>
    </recommendedName>
</protein>
<dbReference type="PANTHER" id="PTHR30273">
    <property type="entry name" value="PERIPLASMIC SIGNAL SENSOR AND SIGMA FACTOR ACTIVATOR FECR-RELATED"/>
    <property type="match status" value="1"/>
</dbReference>
<name>A0A444VI33_9FLAO</name>
<dbReference type="Proteomes" id="UP000290261">
    <property type="component" value="Unassembled WGS sequence"/>
</dbReference>
<keyword evidence="1" id="KW-0472">Membrane</keyword>
<sequence>MTEKEEQLIHRFLDQKLTEEEWDTLLAWLEKPANKRTFNIYVKADYYLRLSDSDANMERLYEQVLKSANENGRTTGTSKFQLGRKWIAAASIVLLLGMGLGWYFYDMTSENQPTQIVETSIEQGTDGAILTLEDGTEVVLQKGSNYQNNYVTSNGEQVVYDREKAKESHRYNTISVNRGKQFTVTLADGTKVWLNSGSKLTYPVHFNPGETRVVELLYGEAYFDVTPATEHGGDAFEVEHGHQNVRVLGTEFNIKAYLEEKQVYTTLVEGKVEVGFGTSQALLVPNDQSVADLENGTLEIQQVDVKAETAWREGLFIFKSKPLGEIVVTLSRWYDVEIVITDSAMKDVEFKGTLSKDQPLEEILELIKNTKFINAYDIEENKVVIR</sequence>
<dbReference type="PANTHER" id="PTHR30273:SF2">
    <property type="entry name" value="PROTEIN FECR"/>
    <property type="match status" value="1"/>
</dbReference>
<dbReference type="InterPro" id="IPR012373">
    <property type="entry name" value="Ferrdict_sens_TM"/>
</dbReference>
<dbReference type="RefSeq" id="WP_129656007.1">
    <property type="nucleotide sequence ID" value="NZ_ML142914.1"/>
</dbReference>
<keyword evidence="5" id="KW-1185">Reference proteome</keyword>
<feature type="transmembrane region" description="Helical" evidence="1">
    <location>
        <begin position="86"/>
        <end position="105"/>
    </location>
</feature>
<evidence type="ECO:0000256" key="1">
    <source>
        <dbReference type="SAM" id="Phobius"/>
    </source>
</evidence>
<keyword evidence="1" id="KW-1133">Transmembrane helix</keyword>
<dbReference type="InterPro" id="IPR006860">
    <property type="entry name" value="FecR"/>
</dbReference>
<gene>
    <name evidence="4" type="ORF">DN53_05785</name>
</gene>
<evidence type="ECO:0000259" key="3">
    <source>
        <dbReference type="Pfam" id="PF16344"/>
    </source>
</evidence>
<organism evidence="4 5">
    <name type="scientific">Flagellimonas olearia</name>
    <dbReference type="NCBI Taxonomy" id="552546"/>
    <lineage>
        <taxon>Bacteria</taxon>
        <taxon>Pseudomonadati</taxon>
        <taxon>Bacteroidota</taxon>
        <taxon>Flavobacteriia</taxon>
        <taxon>Flavobacteriales</taxon>
        <taxon>Flavobacteriaceae</taxon>
        <taxon>Flagellimonas</taxon>
    </lineage>
</organism>
<dbReference type="Pfam" id="PF04773">
    <property type="entry name" value="FecR"/>
    <property type="match status" value="1"/>
</dbReference>
<dbReference type="EMBL" id="JJMP01000010">
    <property type="protein sequence ID" value="RYC50427.1"/>
    <property type="molecule type" value="Genomic_DNA"/>
</dbReference>
<evidence type="ECO:0000259" key="2">
    <source>
        <dbReference type="Pfam" id="PF04773"/>
    </source>
</evidence>
<dbReference type="Pfam" id="PF16344">
    <property type="entry name" value="FecR_C"/>
    <property type="match status" value="1"/>
</dbReference>
<keyword evidence="1" id="KW-0812">Transmembrane</keyword>
<evidence type="ECO:0008006" key="6">
    <source>
        <dbReference type="Google" id="ProtNLM"/>
    </source>
</evidence>
<dbReference type="AlphaFoldDB" id="A0A444VI33"/>